<dbReference type="AlphaFoldDB" id="A0A1Z3MKY6"/>
<keyword evidence="1" id="KW-0614">Plasmid</keyword>
<accession>A0A1Z3MKY6</accession>
<name>A0A1Z3MKY6_ALCFA</name>
<organism evidence="1">
    <name type="scientific">Alcaligenes faecalis</name>
    <dbReference type="NCBI Taxonomy" id="511"/>
    <lineage>
        <taxon>Bacteria</taxon>
        <taxon>Pseudomonadati</taxon>
        <taxon>Pseudomonadota</taxon>
        <taxon>Betaproteobacteria</taxon>
        <taxon>Burkholderiales</taxon>
        <taxon>Alcaligenaceae</taxon>
        <taxon>Alcaligenes</taxon>
    </lineage>
</organism>
<sequence length="249" mass="28553">MLQTYFMYCLRTFGFDPSAFDVNYSVGFCQGDYVSFTGRIDFDTMQRLFKKKEGIDIGPESERHQLGSDDFNSLMNLLRDFGTNDLAIVEIGRSLYVESTDDIEAIFDYDYQGIIATYNDTIPWDVNRRWQQSWQSFLDWLQQEVRNLCDRLLADAHQIQMAGSLGNSVIRSLTMGRYIIQVCEAWECNIDINDYDEDEQRSLFAGFISKSSCTGICMALCSTVKQSAFLVARCLTSMSDPAMCVTRTF</sequence>
<protein>
    <submittedName>
        <fullName evidence="1">Uncharacterized protein</fullName>
    </submittedName>
</protein>
<evidence type="ECO:0000313" key="1">
    <source>
        <dbReference type="EMBL" id="ASD48437.1"/>
    </source>
</evidence>
<dbReference type="RefSeq" id="WP_086069982.1">
    <property type="nucleotide sequence ID" value="NZ_KY623659.1"/>
</dbReference>
<proteinExistence type="predicted"/>
<geneLocation type="plasmid" evidence="1">
    <name>pGZAF1_VIM</name>
</geneLocation>
<dbReference type="EMBL" id="KY623659">
    <property type="protein sequence ID" value="ASD48437.1"/>
    <property type="molecule type" value="Genomic_DNA"/>
</dbReference>
<reference evidence="1" key="1">
    <citation type="submission" date="2017-02" db="EMBL/GenBank/DDBJ databases">
        <title>Emergence of VIM metallo-beta-lactamase producing Alcaligenes faecalis in GAZA, Palestine.</title>
        <authorList>
            <person name="Al Laham N."/>
            <person name="Chavda K."/>
            <person name="Cienfuegos V."/>
            <person name="Kreiswirth B."/>
            <person name="Chen L."/>
        </authorList>
    </citation>
    <scope>NUCLEOTIDE SEQUENCE</scope>
    <source>
        <strain evidence="1">GZAF1</strain>
        <plasmid evidence="1">pGZAF1_VIM</plasmid>
    </source>
</reference>